<dbReference type="KEGG" id="bhs:BM1374165_00641"/>
<dbReference type="PATRIC" id="fig|38323.4.peg.685"/>
<reference evidence="3" key="1">
    <citation type="submission" date="2013-11" db="EMBL/GenBank/DDBJ databases">
        <title>Genome sequencing of Bartonella spp. isolated from human blood.</title>
        <authorList>
            <person name="Raoult D."/>
        </authorList>
    </citation>
    <scope>NUCLEOTIDE SEQUENCE</scope>
    <source>
        <strain evidence="3">BM1374165</strain>
    </source>
</reference>
<dbReference type="Proteomes" id="UP000019801">
    <property type="component" value="Chromosome I"/>
</dbReference>
<evidence type="ECO:0000313" key="3">
    <source>
        <dbReference type="Proteomes" id="UP000019801"/>
    </source>
</evidence>
<sequence>MRKLHYLKGIAVDAFESRKIELKMTVKMRIVFHLISFYIFYALPQLGCLPVSEITQTDRRNMIKQPSSANDIIDISSK</sequence>
<name>X5M435_BARHN</name>
<dbReference type="RefSeq" id="WP_051401513.1">
    <property type="nucleotide sequence ID" value="NZ_CACVBK010000009.1"/>
</dbReference>
<protein>
    <submittedName>
        <fullName evidence="2">Phage integrase</fullName>
    </submittedName>
</protein>
<gene>
    <name evidence="2" type="ORF">BM1374165_00641</name>
</gene>
<proteinExistence type="predicted"/>
<dbReference type="AlphaFoldDB" id="X5M435"/>
<accession>X5M435</accession>
<keyword evidence="1" id="KW-0812">Transmembrane</keyword>
<feature type="transmembrane region" description="Helical" evidence="1">
    <location>
        <begin position="26"/>
        <end position="43"/>
    </location>
</feature>
<keyword evidence="1" id="KW-0472">Membrane</keyword>
<evidence type="ECO:0000256" key="1">
    <source>
        <dbReference type="SAM" id="Phobius"/>
    </source>
</evidence>
<organism evidence="2 3">
    <name type="scientific">Bartonella henselae</name>
    <name type="common">Rochalimaea henselae</name>
    <dbReference type="NCBI Taxonomy" id="38323"/>
    <lineage>
        <taxon>Bacteria</taxon>
        <taxon>Pseudomonadati</taxon>
        <taxon>Pseudomonadota</taxon>
        <taxon>Alphaproteobacteria</taxon>
        <taxon>Hyphomicrobiales</taxon>
        <taxon>Bartonellaceae</taxon>
        <taxon>Bartonella</taxon>
    </lineage>
</organism>
<evidence type="ECO:0000313" key="2">
    <source>
        <dbReference type="EMBL" id="CDO46656.1"/>
    </source>
</evidence>
<keyword evidence="1" id="KW-1133">Transmembrane helix</keyword>
<dbReference type="EMBL" id="HG969191">
    <property type="protein sequence ID" value="CDO46656.1"/>
    <property type="molecule type" value="Genomic_DNA"/>
</dbReference>